<evidence type="ECO:0008006" key="7">
    <source>
        <dbReference type="Google" id="ProtNLM"/>
    </source>
</evidence>
<dbReference type="PANTHER" id="PTHR18968:SF86">
    <property type="entry name" value="ACETOLACTATE SYNTHASE LARGE SUBUNIT ILVX-RELATED"/>
    <property type="match status" value="1"/>
</dbReference>
<feature type="domain" description="Thiamine pyrophosphate enzyme TPP-binding" evidence="3">
    <location>
        <begin position="422"/>
        <end position="551"/>
    </location>
</feature>
<keyword evidence="6" id="KW-1185">Reference proteome</keyword>
<feature type="domain" description="Thiamine pyrophosphate enzyme N-terminal TPP-binding" evidence="4">
    <location>
        <begin position="10"/>
        <end position="118"/>
    </location>
</feature>
<accession>A0AAD7UIE0</accession>
<gene>
    <name evidence="5" type="ORF">CTAYLR_000481</name>
</gene>
<evidence type="ECO:0000256" key="2">
    <source>
        <dbReference type="ARBA" id="ARBA00023052"/>
    </source>
</evidence>
<evidence type="ECO:0000313" key="6">
    <source>
        <dbReference type="Proteomes" id="UP001230188"/>
    </source>
</evidence>
<evidence type="ECO:0000313" key="5">
    <source>
        <dbReference type="EMBL" id="KAJ8605228.1"/>
    </source>
</evidence>
<reference evidence="5" key="1">
    <citation type="submission" date="2023-01" db="EMBL/GenBank/DDBJ databases">
        <title>Metagenome sequencing of chrysophaentin producing Chrysophaeum taylorii.</title>
        <authorList>
            <person name="Davison J."/>
            <person name="Bewley C."/>
        </authorList>
    </citation>
    <scope>NUCLEOTIDE SEQUENCE</scope>
    <source>
        <strain evidence="5">NIES-1699</strain>
    </source>
</reference>
<evidence type="ECO:0000259" key="4">
    <source>
        <dbReference type="Pfam" id="PF02776"/>
    </source>
</evidence>
<dbReference type="CDD" id="cd02002">
    <property type="entry name" value="TPP_BFDC"/>
    <property type="match status" value="1"/>
</dbReference>
<dbReference type="PANTHER" id="PTHR18968">
    <property type="entry name" value="THIAMINE PYROPHOSPHATE ENZYMES"/>
    <property type="match status" value="1"/>
</dbReference>
<dbReference type="InterPro" id="IPR012001">
    <property type="entry name" value="Thiamin_PyroP_enz_TPP-bd_dom"/>
</dbReference>
<evidence type="ECO:0000259" key="3">
    <source>
        <dbReference type="Pfam" id="PF02775"/>
    </source>
</evidence>
<dbReference type="EMBL" id="JAQMWT010000317">
    <property type="protein sequence ID" value="KAJ8605228.1"/>
    <property type="molecule type" value="Genomic_DNA"/>
</dbReference>
<dbReference type="InterPro" id="IPR029061">
    <property type="entry name" value="THDP-binding"/>
</dbReference>
<dbReference type="Pfam" id="PF02776">
    <property type="entry name" value="TPP_enzyme_N"/>
    <property type="match status" value="1"/>
</dbReference>
<dbReference type="InterPro" id="IPR011766">
    <property type="entry name" value="TPP_enzyme_TPP-bd"/>
</dbReference>
<dbReference type="CDD" id="cd07035">
    <property type="entry name" value="TPP_PYR_POX_like"/>
    <property type="match status" value="1"/>
</dbReference>
<organism evidence="5 6">
    <name type="scientific">Chrysophaeum taylorii</name>
    <dbReference type="NCBI Taxonomy" id="2483200"/>
    <lineage>
        <taxon>Eukaryota</taxon>
        <taxon>Sar</taxon>
        <taxon>Stramenopiles</taxon>
        <taxon>Ochrophyta</taxon>
        <taxon>Pelagophyceae</taxon>
        <taxon>Pelagomonadales</taxon>
        <taxon>Pelagomonadaceae</taxon>
        <taxon>Chrysophaeum</taxon>
    </lineage>
</organism>
<dbReference type="AlphaFoldDB" id="A0AAD7UIE0"/>
<dbReference type="GO" id="GO:0030976">
    <property type="term" value="F:thiamine pyrophosphate binding"/>
    <property type="evidence" value="ECO:0007669"/>
    <property type="project" value="InterPro"/>
</dbReference>
<keyword evidence="2" id="KW-0786">Thiamine pyrophosphate</keyword>
<dbReference type="GO" id="GO:0003984">
    <property type="term" value="F:acetolactate synthase activity"/>
    <property type="evidence" value="ECO:0007669"/>
    <property type="project" value="TreeGrafter"/>
</dbReference>
<name>A0AAD7UIE0_9STRA</name>
<dbReference type="Proteomes" id="UP001230188">
    <property type="component" value="Unassembled WGS sequence"/>
</dbReference>
<dbReference type="Gene3D" id="3.40.50.970">
    <property type="match status" value="2"/>
</dbReference>
<dbReference type="InterPro" id="IPR045229">
    <property type="entry name" value="TPP_enz"/>
</dbReference>
<comment type="caution">
    <text evidence="5">The sequence shown here is derived from an EMBL/GenBank/DDBJ whole genome shotgun (WGS) entry which is preliminary data.</text>
</comment>
<comment type="similarity">
    <text evidence="1">Belongs to the TPP enzyme family.</text>
</comment>
<dbReference type="Pfam" id="PF02775">
    <property type="entry name" value="TPP_enzyme_C"/>
    <property type="match status" value="1"/>
</dbReference>
<protein>
    <recommendedName>
        <fullName evidence="7">Acetolactate synthase large subunit</fullName>
    </recommendedName>
</protein>
<dbReference type="SUPFAM" id="SSF52518">
    <property type="entry name" value="Thiamin diphosphate-binding fold (THDP-binding)"/>
    <property type="match status" value="2"/>
</dbReference>
<dbReference type="NCBIfam" id="NF005760">
    <property type="entry name" value="PRK07586.1"/>
    <property type="match status" value="1"/>
</dbReference>
<proteinExistence type="inferred from homology"/>
<sequence>MSSSSSSSENGACLVVRTLLRGGVDTMFANPGTTEMLIVDALDRVVEEEKKMRGVLCLHETVCSGAADGYARMTGRPACTLLHLGVGLANASANLHNARRACAPIINLVGDMATWHVGADPLLASDIEGLAAFASCLVQAPRTPDAMPAAVAEALVAIRDYRCGESRVATLALPHDAQREAASLEEIRKVGSVLEDAKPVDEVDGLSLFEQSIKVHNEQFGGNDAIPNKVRACAEALKTASKAALVVGGAGVYDDRALKALDAIQRATSCALVVENAFARVDRGRGRPAWRRVPYFPGDAKSFFGKFDAIVFCGARKPVAMFGYDDNISQILPEAGVLEIDAMDVPGALQYLRDALADAALPPPPTTKRATSQQPTGRLNAAKLCQVLALAQPEGAIVVDESLTTGTAYWDLTATAPPFSHLTLTGGSIGIGPPLSVGCAVACPNRRVINFQADGSGLYSTPAFWTQAAEDLDITTIVCANQTYQILKVEQQKQKLSASTPNAKKLTTLGRVDWVSIAKGYGIEAISVATAEDLKTALEASFARKGPYLIEARL</sequence>
<evidence type="ECO:0000256" key="1">
    <source>
        <dbReference type="ARBA" id="ARBA00007812"/>
    </source>
</evidence>
<dbReference type="GO" id="GO:0050660">
    <property type="term" value="F:flavin adenine dinucleotide binding"/>
    <property type="evidence" value="ECO:0007669"/>
    <property type="project" value="TreeGrafter"/>
</dbReference>